<dbReference type="Proteomes" id="UP000825483">
    <property type="component" value="Unassembled WGS sequence"/>
</dbReference>
<name>A0A9R1CBI2_9BACT</name>
<evidence type="ECO:0000259" key="7">
    <source>
        <dbReference type="Pfam" id="PF14322"/>
    </source>
</evidence>
<dbReference type="InterPro" id="IPR012944">
    <property type="entry name" value="SusD_RagB_dom"/>
</dbReference>
<dbReference type="EMBL" id="BPUB01000002">
    <property type="protein sequence ID" value="GJG59652.1"/>
    <property type="molecule type" value="Genomic_DNA"/>
</dbReference>
<keyword evidence="9" id="KW-1185">Reference proteome</keyword>
<proteinExistence type="inferred from homology"/>
<evidence type="ECO:0000256" key="4">
    <source>
        <dbReference type="ARBA" id="ARBA00023136"/>
    </source>
</evidence>
<organism evidence="8 9">
    <name type="scientific">Prevotella lacticifex</name>
    <dbReference type="NCBI Taxonomy" id="2854755"/>
    <lineage>
        <taxon>Bacteria</taxon>
        <taxon>Pseudomonadati</taxon>
        <taxon>Bacteroidota</taxon>
        <taxon>Bacteroidia</taxon>
        <taxon>Bacteroidales</taxon>
        <taxon>Prevotellaceae</taxon>
        <taxon>Prevotella</taxon>
    </lineage>
</organism>
<keyword evidence="3" id="KW-0732">Signal</keyword>
<keyword evidence="5" id="KW-0998">Cell outer membrane</keyword>
<feature type="domain" description="SusD-like N-terminal" evidence="7">
    <location>
        <begin position="83"/>
        <end position="243"/>
    </location>
</feature>
<dbReference type="InterPro" id="IPR033985">
    <property type="entry name" value="SusD-like_N"/>
</dbReference>
<reference evidence="8" key="1">
    <citation type="journal article" date="2022" name="Int. J. Syst. Evol. Microbiol.">
        <title>Prevotella lacticifex sp. nov., isolated from the rumen of cows.</title>
        <authorList>
            <person name="Shinkai T."/>
            <person name="Ikeyama N."/>
            <person name="Kumagai M."/>
            <person name="Ohmori H."/>
            <person name="Sakamoto M."/>
            <person name="Ohkuma M."/>
            <person name="Mitsumori M."/>
        </authorList>
    </citation>
    <scope>NUCLEOTIDE SEQUENCE</scope>
    <source>
        <strain evidence="8">R5076</strain>
    </source>
</reference>
<protein>
    <submittedName>
        <fullName evidence="8">Membrane protein</fullName>
    </submittedName>
</protein>
<comment type="subcellular location">
    <subcellularLocation>
        <location evidence="1">Cell outer membrane</location>
    </subcellularLocation>
</comment>
<evidence type="ECO:0000256" key="1">
    <source>
        <dbReference type="ARBA" id="ARBA00004442"/>
    </source>
</evidence>
<feature type="domain" description="RagB/SusD" evidence="6">
    <location>
        <begin position="351"/>
        <end position="484"/>
    </location>
</feature>
<gene>
    <name evidence="8" type="ORF">PRLR5076_25030</name>
</gene>
<evidence type="ECO:0000256" key="3">
    <source>
        <dbReference type="ARBA" id="ARBA00022729"/>
    </source>
</evidence>
<evidence type="ECO:0000313" key="8">
    <source>
        <dbReference type="EMBL" id="GJG59652.1"/>
    </source>
</evidence>
<dbReference type="AlphaFoldDB" id="A0A9R1CBI2"/>
<keyword evidence="4" id="KW-0472">Membrane</keyword>
<dbReference type="Pfam" id="PF07980">
    <property type="entry name" value="SusD_RagB"/>
    <property type="match status" value="1"/>
</dbReference>
<dbReference type="InterPro" id="IPR011990">
    <property type="entry name" value="TPR-like_helical_dom_sf"/>
</dbReference>
<accession>A0A9R1CBI2</accession>
<comment type="similarity">
    <text evidence="2">Belongs to the SusD family.</text>
</comment>
<dbReference type="Gene3D" id="1.25.40.390">
    <property type="match status" value="1"/>
</dbReference>
<evidence type="ECO:0000256" key="5">
    <source>
        <dbReference type="ARBA" id="ARBA00023237"/>
    </source>
</evidence>
<sequence length="528" mass="57624">MGLSVVAFSSCLDTEPLGDVVTSDQKSTAVEQNPERLSAAVSAITSNFYQYSAIWSEDDNQQNDFGYPAIMMILDSRGTDMVCHNVGYNWFRQALSYTDNRSTSADTREIWSTLYNQIYTCNAVTATVDSATTDATLQYDLGQALAVRAFDYFTLAQLYQKTYSQVDPASVSGVPIITEKNSNDVATAGCPRGTLKQTYDQILSDLDRAIDALDKSESNGVARPDKRYVSSAVAHGLRARVYLVMNKWSEAEKDADYAIQNGGATPKSVAEASVPSFNSMSENDWLWGIKTSETDRAVTTGICNFPSMMGSLSYGYVSGTGGVVSKRINLKLYDKISATDARKNWFLNGNGVGATLTAEQQNYATSNGLLPYTQVKYAPYKGSVGTSTNSSDIPLMRVEEMYLIKAEAQAMAGDPAAGAATLTSFVRTYRDPEFTLSATSAADVQKAVYLQRRIELWGEGFSYLDNLRLNTGIDRRGGGYDTNDVFNIPAGDPILLFQIPESEYEYNKQITSAEQNTPGSVPTAVPDE</sequence>
<evidence type="ECO:0000313" key="9">
    <source>
        <dbReference type="Proteomes" id="UP000825483"/>
    </source>
</evidence>
<comment type="caution">
    <text evidence="8">The sequence shown here is derived from an EMBL/GenBank/DDBJ whole genome shotgun (WGS) entry which is preliminary data.</text>
</comment>
<evidence type="ECO:0000256" key="2">
    <source>
        <dbReference type="ARBA" id="ARBA00006275"/>
    </source>
</evidence>
<evidence type="ECO:0000259" key="6">
    <source>
        <dbReference type="Pfam" id="PF07980"/>
    </source>
</evidence>
<dbReference type="Pfam" id="PF14322">
    <property type="entry name" value="SusD-like_3"/>
    <property type="match status" value="1"/>
</dbReference>
<dbReference type="GO" id="GO:0009279">
    <property type="term" value="C:cell outer membrane"/>
    <property type="evidence" value="ECO:0007669"/>
    <property type="project" value="UniProtKB-SubCell"/>
</dbReference>
<dbReference type="SUPFAM" id="SSF48452">
    <property type="entry name" value="TPR-like"/>
    <property type="match status" value="1"/>
</dbReference>